<feature type="domain" description="DNA mismatch repair proteins mutS family" evidence="5">
    <location>
        <begin position="359"/>
        <end position="544"/>
    </location>
</feature>
<name>A0ABW8SP65_9CLOT</name>
<keyword evidence="4" id="KW-0812">Transmembrane</keyword>
<sequence length="555" mass="64247">MEAVIGYIVMIFISASSDIKNNSEIRKRIILQWGKEPEKKYNGEDMASISKYFINRIQHGKENFFIDEITWNDLDMNEIFQDVNSTESTPGEECLYTILREPLYNEEELKHRHEMINFFKDHEDDRKSLQYLLAKLGKRRGLSITDYFYSGSEKRKSSLTIYRILGIMPLVSVILVFFNIHLAGAWLIIFFGINMAVHYNEKNKIDHKLRDFIYMIKIIKCANSILKQNISNLEYYNQKIKGSLNSIRSIKNVSFNLNNNGTDISLMFEYANILFLRDLVNYEKMCIALEKKSYEFKVIFQLVGILDSCIAIASYRDRLQFYAVPQLYKCSEKKEQNIEIHDIVHPLIKSAIGNSIDILDSILITGSNASGKSTFLKTVAINIIFAQTICTCTARYFKSCYVKLYTSMALKDNIFTNESYYIAETKSLKRIIDSLNEQIPTICFVDEILRGTNTVERIAASSQVLKYLTVSNCICIAATHDIELTYMLEMYFKNYHFQEKIVNGEILFDYKIHNGRATTQNAIKLLGILGYNNDIVSEAQEKADKFLQQGIWEVL</sequence>
<dbReference type="Pfam" id="PF00488">
    <property type="entry name" value="MutS_V"/>
    <property type="match status" value="1"/>
</dbReference>
<dbReference type="InterPro" id="IPR045076">
    <property type="entry name" value="MutS"/>
</dbReference>
<keyword evidence="1" id="KW-0547">Nucleotide-binding</keyword>
<dbReference type="SUPFAM" id="SSF52540">
    <property type="entry name" value="P-loop containing nucleoside triphosphate hydrolases"/>
    <property type="match status" value="1"/>
</dbReference>
<dbReference type="PANTHER" id="PTHR11361">
    <property type="entry name" value="DNA MISMATCH REPAIR PROTEIN MUTS FAMILY MEMBER"/>
    <property type="match status" value="1"/>
</dbReference>
<dbReference type="Gene3D" id="1.10.1420.10">
    <property type="match status" value="1"/>
</dbReference>
<dbReference type="InterPro" id="IPR027417">
    <property type="entry name" value="P-loop_NTPase"/>
</dbReference>
<evidence type="ECO:0000256" key="3">
    <source>
        <dbReference type="ARBA" id="ARBA00023125"/>
    </source>
</evidence>
<gene>
    <name evidence="6" type="ORF">ACJDU8_19245</name>
</gene>
<keyword evidence="7" id="KW-1185">Reference proteome</keyword>
<dbReference type="RefSeq" id="WP_406793788.1">
    <property type="nucleotide sequence ID" value="NZ_JBJHZX010000035.1"/>
</dbReference>
<dbReference type="SUPFAM" id="SSF48334">
    <property type="entry name" value="DNA repair protein MutS, domain III"/>
    <property type="match status" value="1"/>
</dbReference>
<dbReference type="Gene3D" id="3.40.50.300">
    <property type="entry name" value="P-loop containing nucleotide triphosphate hydrolases"/>
    <property type="match status" value="1"/>
</dbReference>
<evidence type="ECO:0000256" key="1">
    <source>
        <dbReference type="ARBA" id="ARBA00022741"/>
    </source>
</evidence>
<dbReference type="InterPro" id="IPR000432">
    <property type="entry name" value="DNA_mismatch_repair_MutS_C"/>
</dbReference>
<dbReference type="PANTHER" id="PTHR11361:SF152">
    <property type="entry name" value="DNA MISMATCH REPAIR PROTEIN"/>
    <property type="match status" value="1"/>
</dbReference>
<evidence type="ECO:0000259" key="5">
    <source>
        <dbReference type="SMART" id="SM00534"/>
    </source>
</evidence>
<evidence type="ECO:0000256" key="4">
    <source>
        <dbReference type="SAM" id="Phobius"/>
    </source>
</evidence>
<accession>A0ABW8SP65</accession>
<proteinExistence type="predicted"/>
<feature type="transmembrane region" description="Helical" evidence="4">
    <location>
        <begin position="164"/>
        <end position="193"/>
    </location>
</feature>
<dbReference type="EMBL" id="JBJHZX010000035">
    <property type="protein sequence ID" value="MFL0197684.1"/>
    <property type="molecule type" value="Genomic_DNA"/>
</dbReference>
<evidence type="ECO:0000313" key="6">
    <source>
        <dbReference type="EMBL" id="MFL0197684.1"/>
    </source>
</evidence>
<organism evidence="6 7">
    <name type="scientific">Candidatus Clostridium eludens</name>
    <dbReference type="NCBI Taxonomy" id="3381663"/>
    <lineage>
        <taxon>Bacteria</taxon>
        <taxon>Bacillati</taxon>
        <taxon>Bacillota</taxon>
        <taxon>Clostridia</taxon>
        <taxon>Eubacteriales</taxon>
        <taxon>Clostridiaceae</taxon>
        <taxon>Clostridium</taxon>
    </lineage>
</organism>
<reference evidence="6 7" key="1">
    <citation type="submission" date="2024-11" db="EMBL/GenBank/DDBJ databases">
        <authorList>
            <person name="Heng Y.C."/>
            <person name="Lim A.C.H."/>
            <person name="Lee J.K.Y."/>
            <person name="Kittelmann S."/>
        </authorList>
    </citation>
    <scope>NUCLEOTIDE SEQUENCE [LARGE SCALE GENOMIC DNA]</scope>
    <source>
        <strain evidence="6 7">WILCCON 0269</strain>
    </source>
</reference>
<evidence type="ECO:0000313" key="7">
    <source>
        <dbReference type="Proteomes" id="UP001623660"/>
    </source>
</evidence>
<dbReference type="InterPro" id="IPR036187">
    <property type="entry name" value="DNA_mismatch_repair_MutS_sf"/>
</dbReference>
<keyword evidence="3" id="KW-0238">DNA-binding</keyword>
<keyword evidence="4" id="KW-0472">Membrane</keyword>
<dbReference type="Proteomes" id="UP001623660">
    <property type="component" value="Unassembled WGS sequence"/>
</dbReference>
<comment type="caution">
    <text evidence="6">The sequence shown here is derived from an EMBL/GenBank/DDBJ whole genome shotgun (WGS) entry which is preliminary data.</text>
</comment>
<keyword evidence="2" id="KW-0067">ATP-binding</keyword>
<evidence type="ECO:0000256" key="2">
    <source>
        <dbReference type="ARBA" id="ARBA00022840"/>
    </source>
</evidence>
<dbReference type="SMART" id="SM00534">
    <property type="entry name" value="MUTSac"/>
    <property type="match status" value="1"/>
</dbReference>
<protein>
    <submittedName>
        <fullName evidence="6">MutS-related protein</fullName>
    </submittedName>
</protein>
<keyword evidence="4" id="KW-1133">Transmembrane helix</keyword>